<evidence type="ECO:0000256" key="1">
    <source>
        <dbReference type="ARBA" id="ARBA00022884"/>
    </source>
</evidence>
<dbReference type="SMART" id="SM00360">
    <property type="entry name" value="RRM"/>
    <property type="match status" value="1"/>
</dbReference>
<dbReference type="PANTHER" id="PTHR23236">
    <property type="entry name" value="EUKARYOTIC TRANSLATION INITIATION FACTOR 4B/4H"/>
    <property type="match status" value="1"/>
</dbReference>
<dbReference type="AlphaFoldDB" id="A0A0K8TRQ0"/>
<dbReference type="PROSITE" id="PS50102">
    <property type="entry name" value="RRM"/>
    <property type="match status" value="1"/>
</dbReference>
<evidence type="ECO:0000256" key="3">
    <source>
        <dbReference type="SAM" id="MobiDB-lite"/>
    </source>
</evidence>
<keyword evidence="1 2" id="KW-0694">RNA-binding</keyword>
<feature type="region of interest" description="Disordered" evidence="3">
    <location>
        <begin position="1"/>
        <end position="24"/>
    </location>
</feature>
<evidence type="ECO:0000259" key="4">
    <source>
        <dbReference type="PROSITE" id="PS50102"/>
    </source>
</evidence>
<proteinExistence type="evidence at transcript level"/>
<dbReference type="InterPro" id="IPR012677">
    <property type="entry name" value="Nucleotide-bd_a/b_plait_sf"/>
</dbReference>
<reference evidence="5" key="1">
    <citation type="journal article" date="2015" name="Insect Biochem. Mol. Biol.">
        <title>An insight into the sialome of the horse fly, Tabanus bromius.</title>
        <authorList>
            <person name="Ribeiro J.M."/>
            <person name="Kazimirova M."/>
            <person name="Takac P."/>
            <person name="Andersen J.F."/>
            <person name="Francischetti I.M."/>
        </authorList>
    </citation>
    <scope>NUCLEOTIDE SEQUENCE</scope>
</reference>
<evidence type="ECO:0000313" key="5">
    <source>
        <dbReference type="EMBL" id="JAI17044.1"/>
    </source>
</evidence>
<evidence type="ECO:0000256" key="2">
    <source>
        <dbReference type="PROSITE-ProRule" id="PRU00176"/>
    </source>
</evidence>
<sequence length="304" mass="33116">MAGRDSYEHRSDGYGERPKKPIPTEPPYMAYVGNLPQQIIQGDILKLFENVHINNIKNVRLIKDKDTDEFKGYGYVEFETAEQLELAVSLDNKISVNNSEIALRIDVADKKKNDRGGFAKKYPPRPAGGQFNRGGGGGGGGGGGRQNDGNRGAYNDNYGHNDRNRGGGGGGGAGAGAGAGAGGNRNFNDRSQNRRFGNFNGDRNFDRSNREGSYNSNRGDDDRFNSFSRSRGGDRDRDRDRQNNAEKPANPPPAGNPDDDGRPRLQLKPRTVKEPINSLAETKQAALIFGNAKPRKEKTSGDES</sequence>
<accession>A0A0K8TRQ0</accession>
<dbReference type="InterPro" id="IPR000504">
    <property type="entry name" value="RRM_dom"/>
</dbReference>
<keyword evidence="5" id="KW-0396">Initiation factor</keyword>
<dbReference type="SUPFAM" id="SSF54928">
    <property type="entry name" value="RNA-binding domain, RBD"/>
    <property type="match status" value="1"/>
</dbReference>
<feature type="compositionally biased region" description="Gly residues" evidence="3">
    <location>
        <begin position="131"/>
        <end position="146"/>
    </location>
</feature>
<organism evidence="5">
    <name type="scientific">Tabanus bromius</name>
    <name type="common">Band-eyed brown horse fly</name>
    <dbReference type="NCBI Taxonomy" id="304241"/>
    <lineage>
        <taxon>Eukaryota</taxon>
        <taxon>Metazoa</taxon>
        <taxon>Ecdysozoa</taxon>
        <taxon>Arthropoda</taxon>
        <taxon>Hexapoda</taxon>
        <taxon>Insecta</taxon>
        <taxon>Pterygota</taxon>
        <taxon>Neoptera</taxon>
        <taxon>Endopterygota</taxon>
        <taxon>Diptera</taxon>
        <taxon>Brachycera</taxon>
        <taxon>Tabanomorpha</taxon>
        <taxon>Tabanoidea</taxon>
        <taxon>Tabanidae</taxon>
        <taxon>Tabanus</taxon>
    </lineage>
</organism>
<dbReference type="Pfam" id="PF00076">
    <property type="entry name" value="RRM_1"/>
    <property type="match status" value="1"/>
</dbReference>
<feature type="compositionally biased region" description="Basic and acidic residues" evidence="3">
    <location>
        <begin position="1"/>
        <end position="19"/>
    </location>
</feature>
<dbReference type="InterPro" id="IPR035979">
    <property type="entry name" value="RBD_domain_sf"/>
</dbReference>
<keyword evidence="5" id="KW-0648">Protein biosynthesis</keyword>
<dbReference type="Gene3D" id="3.30.70.330">
    <property type="match status" value="1"/>
</dbReference>
<dbReference type="PANTHER" id="PTHR23236:SF11">
    <property type="entry name" value="EUKARYOTIC TRANSLATION INITIATION FACTOR 4H"/>
    <property type="match status" value="1"/>
</dbReference>
<feature type="compositionally biased region" description="Gly residues" evidence="3">
    <location>
        <begin position="166"/>
        <end position="183"/>
    </location>
</feature>
<feature type="region of interest" description="Disordered" evidence="3">
    <location>
        <begin position="113"/>
        <end position="304"/>
    </location>
</feature>
<dbReference type="GO" id="GO:0003723">
    <property type="term" value="F:RNA binding"/>
    <property type="evidence" value="ECO:0007669"/>
    <property type="project" value="UniProtKB-UniRule"/>
</dbReference>
<name>A0A0K8TRQ0_TABBR</name>
<feature type="compositionally biased region" description="Basic and acidic residues" evidence="3">
    <location>
        <begin position="231"/>
        <end position="244"/>
    </location>
</feature>
<dbReference type="GO" id="GO:0003743">
    <property type="term" value="F:translation initiation factor activity"/>
    <property type="evidence" value="ECO:0007669"/>
    <property type="project" value="UniProtKB-KW"/>
</dbReference>
<dbReference type="EMBL" id="GDAI01000559">
    <property type="protein sequence ID" value="JAI17044.1"/>
    <property type="molecule type" value="mRNA"/>
</dbReference>
<protein>
    <submittedName>
        <fullName evidence="5">Putative eukaryotic translation initiation factor 4h-like protein</fullName>
    </submittedName>
</protein>
<feature type="domain" description="RRM" evidence="4">
    <location>
        <begin position="28"/>
        <end position="110"/>
    </location>
</feature>